<gene>
    <name evidence="1" type="ORF">HNP46_005802</name>
</gene>
<dbReference type="Proteomes" id="UP000566995">
    <property type="component" value="Unassembled WGS sequence"/>
</dbReference>
<dbReference type="EMBL" id="JACHLI010000032">
    <property type="protein sequence ID" value="MBB4866895.1"/>
    <property type="molecule type" value="Genomic_DNA"/>
</dbReference>
<accession>A0A7W7KQW1</accession>
<proteinExistence type="predicted"/>
<organism evidence="1 2">
    <name type="scientific">Pseudomonas nitroreducens</name>
    <dbReference type="NCBI Taxonomy" id="46680"/>
    <lineage>
        <taxon>Bacteria</taxon>
        <taxon>Pseudomonadati</taxon>
        <taxon>Pseudomonadota</taxon>
        <taxon>Gammaproteobacteria</taxon>
        <taxon>Pseudomonadales</taxon>
        <taxon>Pseudomonadaceae</taxon>
        <taxon>Pseudomonas</taxon>
    </lineage>
</organism>
<reference evidence="1 2" key="1">
    <citation type="submission" date="2020-08" db="EMBL/GenBank/DDBJ databases">
        <title>Functional genomics of gut bacteria from endangered species of beetles.</title>
        <authorList>
            <person name="Carlos-Shanley C."/>
        </authorList>
    </citation>
    <scope>NUCLEOTIDE SEQUENCE [LARGE SCALE GENOMIC DNA]</scope>
    <source>
        <strain evidence="1 2">S00179</strain>
    </source>
</reference>
<name>A0A7W7KQW1_PSENT</name>
<sequence>MTEHTTLVNGGKLTQESWDAFVAQMKHDCVGPLYAEHATGDVMFVVKDRHIQVGFDPEYTDNRVIQWDDSSWYTLDSFMAQLDDDLKERLQAMAVEAEDARWDDLGDDDKYALIDKLDFIHVYAWTEHWNFVGVHLTRKAAEEYVAQQSRKCGGRRRELVIFEEFQPCRELTAIRNAIMSGRLVFSPEAAEAL</sequence>
<dbReference type="AlphaFoldDB" id="A0A7W7KQW1"/>
<comment type="caution">
    <text evidence="1">The sequence shown here is derived from an EMBL/GenBank/DDBJ whole genome shotgun (WGS) entry which is preliminary data.</text>
</comment>
<evidence type="ECO:0000313" key="2">
    <source>
        <dbReference type="Proteomes" id="UP000566995"/>
    </source>
</evidence>
<protein>
    <submittedName>
        <fullName evidence="1">Uncharacterized protein</fullName>
    </submittedName>
</protein>
<evidence type="ECO:0000313" key="1">
    <source>
        <dbReference type="EMBL" id="MBB4866895.1"/>
    </source>
</evidence>
<dbReference type="RefSeq" id="WP_184595849.1">
    <property type="nucleotide sequence ID" value="NZ_JACHLI010000032.1"/>
</dbReference>